<keyword evidence="14" id="KW-1185">Reference proteome</keyword>
<comment type="catalytic activity">
    <reaction evidence="5">
        <text>a 1,2-diacyl-sn-glycerol + H2O = a 2-acylglycerol + a fatty acid + H(+)</text>
        <dbReference type="Rhea" id="RHEA:33275"/>
        <dbReference type="ChEBI" id="CHEBI:15377"/>
        <dbReference type="ChEBI" id="CHEBI:15378"/>
        <dbReference type="ChEBI" id="CHEBI:17389"/>
        <dbReference type="ChEBI" id="CHEBI:17815"/>
        <dbReference type="ChEBI" id="CHEBI:28868"/>
        <dbReference type="EC" id="3.1.1.116"/>
    </reaction>
</comment>
<comment type="catalytic activity">
    <reaction evidence="8">
        <text>1-octadecanoyl-2-(4Z,7Z,10Z,13Z,16Z,19Z-docosahexaenoyl)-sn-glycerol + H2O = 2-(4Z,7Z,10Z,13Z,16Z,19Z-docosahexaenoyl)-glycerol + octadecanoate + H(+)</text>
        <dbReference type="Rhea" id="RHEA:77107"/>
        <dbReference type="ChEBI" id="CHEBI:15377"/>
        <dbReference type="ChEBI" id="CHEBI:15378"/>
        <dbReference type="ChEBI" id="CHEBI:25629"/>
        <dbReference type="ChEBI" id="CHEBI:77129"/>
        <dbReference type="ChEBI" id="CHEBI:186738"/>
    </reaction>
</comment>
<evidence type="ECO:0000256" key="3">
    <source>
        <dbReference type="ARBA" id="ARBA00026104"/>
    </source>
</evidence>
<evidence type="ECO:0000256" key="10">
    <source>
        <dbReference type="ARBA" id="ARBA00048513"/>
    </source>
</evidence>
<evidence type="ECO:0000313" key="14">
    <source>
        <dbReference type="Proteomes" id="UP000478052"/>
    </source>
</evidence>
<comment type="catalytic activity">
    <reaction evidence="6">
        <text>a 1,3-diacyl-sn-glycerol + H2O = a 1-acyl-sn-glycerol + a fatty acid + H(+)</text>
        <dbReference type="Rhea" id="RHEA:38503"/>
        <dbReference type="ChEBI" id="CHEBI:15377"/>
        <dbReference type="ChEBI" id="CHEBI:15378"/>
        <dbReference type="ChEBI" id="CHEBI:28868"/>
        <dbReference type="ChEBI" id="CHEBI:64683"/>
        <dbReference type="ChEBI" id="CHEBI:77272"/>
    </reaction>
</comment>
<dbReference type="EC" id="3.1.1.116" evidence="3"/>
<name>A0A6G0ZHQ9_APHCR</name>
<dbReference type="GO" id="GO:0052689">
    <property type="term" value="F:carboxylic ester hydrolase activity"/>
    <property type="evidence" value="ECO:0007669"/>
    <property type="project" value="TreeGrafter"/>
</dbReference>
<dbReference type="InterPro" id="IPR000639">
    <property type="entry name" value="Epox_hydrolase-like"/>
</dbReference>
<dbReference type="EMBL" id="VUJU01000456">
    <property type="protein sequence ID" value="KAF0770285.1"/>
    <property type="molecule type" value="Genomic_DNA"/>
</dbReference>
<proteinExistence type="inferred from homology"/>
<feature type="non-terminal residue" evidence="13">
    <location>
        <position position="1"/>
    </location>
</feature>
<evidence type="ECO:0000256" key="5">
    <source>
        <dbReference type="ARBA" id="ARBA00043667"/>
    </source>
</evidence>
<evidence type="ECO:0000256" key="2">
    <source>
        <dbReference type="ARBA" id="ARBA00022801"/>
    </source>
</evidence>
<gene>
    <name evidence="13" type="ORF">FWK35_00016911</name>
</gene>
<evidence type="ECO:0000256" key="11">
    <source>
        <dbReference type="ARBA" id="ARBA00048919"/>
    </source>
</evidence>
<dbReference type="Gene3D" id="3.40.50.1820">
    <property type="entry name" value="alpha/beta hydrolase"/>
    <property type="match status" value="1"/>
</dbReference>
<dbReference type="OrthoDB" id="8119704at2759"/>
<dbReference type="Proteomes" id="UP000478052">
    <property type="component" value="Unassembled WGS sequence"/>
</dbReference>
<organism evidence="13 14">
    <name type="scientific">Aphis craccivora</name>
    <name type="common">Cowpea aphid</name>
    <dbReference type="NCBI Taxonomy" id="307492"/>
    <lineage>
        <taxon>Eukaryota</taxon>
        <taxon>Metazoa</taxon>
        <taxon>Ecdysozoa</taxon>
        <taxon>Arthropoda</taxon>
        <taxon>Hexapoda</taxon>
        <taxon>Insecta</taxon>
        <taxon>Pterygota</taxon>
        <taxon>Neoptera</taxon>
        <taxon>Paraneoptera</taxon>
        <taxon>Hemiptera</taxon>
        <taxon>Sternorrhyncha</taxon>
        <taxon>Aphidomorpha</taxon>
        <taxon>Aphidoidea</taxon>
        <taxon>Aphididae</taxon>
        <taxon>Aphidini</taxon>
        <taxon>Aphis</taxon>
        <taxon>Aphis</taxon>
    </lineage>
</organism>
<dbReference type="PANTHER" id="PTHR46118">
    <property type="entry name" value="PROTEIN ABHD11"/>
    <property type="match status" value="1"/>
</dbReference>
<feature type="non-terminal residue" evidence="13">
    <location>
        <position position="347"/>
    </location>
</feature>
<comment type="catalytic activity">
    <reaction evidence="10">
        <text>1-octadecanoyl-2-(9Z-octadecenoyl)-sn-glycerol + H2O = 2-(9Z-octadecenoyl)-glycerol + octadecanoate + H(+)</text>
        <dbReference type="Rhea" id="RHEA:77103"/>
        <dbReference type="ChEBI" id="CHEBI:15377"/>
        <dbReference type="ChEBI" id="CHEBI:15378"/>
        <dbReference type="ChEBI" id="CHEBI:25629"/>
        <dbReference type="ChEBI" id="CHEBI:73990"/>
        <dbReference type="ChEBI" id="CHEBI:75468"/>
    </reaction>
</comment>
<feature type="domain" description="AB hydrolase-1" evidence="12">
    <location>
        <begin position="96"/>
        <end position="195"/>
    </location>
</feature>
<dbReference type="Pfam" id="PF00561">
    <property type="entry name" value="Abhydrolase_1"/>
    <property type="match status" value="1"/>
</dbReference>
<dbReference type="SUPFAM" id="SSF53474">
    <property type="entry name" value="alpha/beta-Hydrolases"/>
    <property type="match status" value="1"/>
</dbReference>
<dbReference type="GO" id="GO:0005739">
    <property type="term" value="C:mitochondrion"/>
    <property type="evidence" value="ECO:0007669"/>
    <property type="project" value="TreeGrafter"/>
</dbReference>
<sequence>GVEQTGTSCVAEFLVGFPVHYALSTNSRPYRRTATNSRLSSSTTTMIKSKALLSRTCLFKESRSFSEYRRSLSTKLEPIKMSFTSYESAADGGQKPPIIIMHGLFGCKSNWNSLSKSLHNMTRRKVITVDARNHGDSPHTLEQSYQLMAEDVKYLMEDLGVKKASLIGHSMGGRTMMYLAVIYPELVESLIPVDISPINSKEVSDIQSIIDVLRGVNLDINGPISKVRKLADEHMKSSIESPVLRQFLLTNLIEVDRKYQWRINIESINVNFKNNLAVFPPVQSTYNGQTYFIGGGDSLFLKPSDHEAIKQIFPSVKFDYIPGAGHWLHAEKPQEFLKLVSQFLATV</sequence>
<accession>A0A6G0ZHQ9</accession>
<evidence type="ECO:0000256" key="8">
    <source>
        <dbReference type="ARBA" id="ARBA00048283"/>
    </source>
</evidence>
<evidence type="ECO:0000256" key="9">
    <source>
        <dbReference type="ARBA" id="ARBA00048504"/>
    </source>
</evidence>
<keyword evidence="2" id="KW-0378">Hydrolase</keyword>
<protein>
    <recommendedName>
        <fullName evidence="7">sn-1-specific diacylglycerol lipase ABHD11</fullName>
        <ecNumber evidence="3">3.1.1.116</ecNumber>
    </recommendedName>
    <alternativeName>
        <fullName evidence="4">Alpha/beta hydrolase domain-containing protein 11</fullName>
    </alternativeName>
</protein>
<comment type="catalytic activity">
    <reaction evidence="9">
        <text>1,2-didecanoylglycerol + H2O = decanoylglycerol + decanoate + H(+)</text>
        <dbReference type="Rhea" id="RHEA:48596"/>
        <dbReference type="ChEBI" id="CHEBI:11152"/>
        <dbReference type="ChEBI" id="CHEBI:15377"/>
        <dbReference type="ChEBI" id="CHEBI:15378"/>
        <dbReference type="ChEBI" id="CHEBI:27689"/>
        <dbReference type="ChEBI" id="CHEBI:90605"/>
    </reaction>
</comment>
<dbReference type="FunFam" id="3.40.50.1820:FF:000039">
    <property type="entry name" value="Esterase ybfF"/>
    <property type="match status" value="1"/>
</dbReference>
<dbReference type="PRINTS" id="PR00412">
    <property type="entry name" value="EPOXHYDRLASE"/>
</dbReference>
<dbReference type="AlphaFoldDB" id="A0A6G0ZHQ9"/>
<dbReference type="InterPro" id="IPR029058">
    <property type="entry name" value="AB_hydrolase_fold"/>
</dbReference>
<evidence type="ECO:0000256" key="1">
    <source>
        <dbReference type="ARBA" id="ARBA00008645"/>
    </source>
</evidence>
<evidence type="ECO:0000256" key="4">
    <source>
        <dbReference type="ARBA" id="ARBA00042703"/>
    </source>
</evidence>
<evidence type="ECO:0000256" key="7">
    <source>
        <dbReference type="ARBA" id="ARBA00044064"/>
    </source>
</evidence>
<comment type="caution">
    <text evidence="13">The sequence shown here is derived from an EMBL/GenBank/DDBJ whole genome shotgun (WGS) entry which is preliminary data.</text>
</comment>
<reference evidence="13 14" key="1">
    <citation type="submission" date="2019-08" db="EMBL/GenBank/DDBJ databases">
        <title>Whole genome of Aphis craccivora.</title>
        <authorList>
            <person name="Voronova N.V."/>
            <person name="Shulinski R.S."/>
            <person name="Bandarenka Y.V."/>
            <person name="Zhorov D.G."/>
            <person name="Warner D."/>
        </authorList>
    </citation>
    <scope>NUCLEOTIDE SEQUENCE [LARGE SCALE GENOMIC DNA]</scope>
    <source>
        <strain evidence="13">180601</strain>
        <tissue evidence="13">Whole Body</tissue>
    </source>
</reference>
<dbReference type="PANTHER" id="PTHR46118:SF4">
    <property type="entry name" value="PROTEIN ABHD11"/>
    <property type="match status" value="1"/>
</dbReference>
<evidence type="ECO:0000313" key="13">
    <source>
        <dbReference type="EMBL" id="KAF0770285.1"/>
    </source>
</evidence>
<dbReference type="InterPro" id="IPR000073">
    <property type="entry name" value="AB_hydrolase_1"/>
</dbReference>
<evidence type="ECO:0000259" key="12">
    <source>
        <dbReference type="Pfam" id="PF00561"/>
    </source>
</evidence>
<evidence type="ECO:0000256" key="6">
    <source>
        <dbReference type="ARBA" id="ARBA00043742"/>
    </source>
</evidence>
<comment type="catalytic activity">
    <reaction evidence="11">
        <text>1-octadecanoyl-2-(5Z,8Z,11Z,14Z-eicosatetraenoyl)-sn-glycerol + H2O = 2-(5Z,8Z,11Z,14Z-eicosatetraenoyl)-glycerol + octadecanoate + H(+)</text>
        <dbReference type="Rhea" id="RHEA:38507"/>
        <dbReference type="ChEBI" id="CHEBI:15377"/>
        <dbReference type="ChEBI" id="CHEBI:15378"/>
        <dbReference type="ChEBI" id="CHEBI:25629"/>
        <dbReference type="ChEBI" id="CHEBI:52392"/>
        <dbReference type="ChEBI" id="CHEBI:75728"/>
    </reaction>
</comment>
<comment type="similarity">
    <text evidence="1">Belongs to the AB hydrolase superfamily.</text>
</comment>